<gene>
    <name evidence="2" type="ORF">K493DRAFT_360744</name>
</gene>
<organism evidence="2 3">
    <name type="scientific">Basidiobolus meristosporus CBS 931.73</name>
    <dbReference type="NCBI Taxonomy" id="1314790"/>
    <lineage>
        <taxon>Eukaryota</taxon>
        <taxon>Fungi</taxon>
        <taxon>Fungi incertae sedis</taxon>
        <taxon>Zoopagomycota</taxon>
        <taxon>Entomophthoromycotina</taxon>
        <taxon>Basidiobolomycetes</taxon>
        <taxon>Basidiobolales</taxon>
        <taxon>Basidiobolaceae</taxon>
        <taxon>Basidiobolus</taxon>
    </lineage>
</organism>
<reference evidence="2 3" key="1">
    <citation type="submission" date="2016-07" db="EMBL/GenBank/DDBJ databases">
        <title>Pervasive Adenine N6-methylation of Active Genes in Fungi.</title>
        <authorList>
            <consortium name="DOE Joint Genome Institute"/>
            <person name="Mondo S.J."/>
            <person name="Dannebaum R.O."/>
            <person name="Kuo R.C."/>
            <person name="Labutti K."/>
            <person name="Haridas S."/>
            <person name="Kuo A."/>
            <person name="Salamov A."/>
            <person name="Ahrendt S.R."/>
            <person name="Lipzen A."/>
            <person name="Sullivan W."/>
            <person name="Andreopoulos W.B."/>
            <person name="Clum A."/>
            <person name="Lindquist E."/>
            <person name="Daum C."/>
            <person name="Ramamoorthy G.K."/>
            <person name="Gryganskyi A."/>
            <person name="Culley D."/>
            <person name="Magnuson J.K."/>
            <person name="James T.Y."/>
            <person name="O'Malley M.A."/>
            <person name="Stajich J.E."/>
            <person name="Spatafora J.W."/>
            <person name="Visel A."/>
            <person name="Grigoriev I.V."/>
        </authorList>
    </citation>
    <scope>NUCLEOTIDE SEQUENCE [LARGE SCALE GENOMIC DNA]</scope>
    <source>
        <strain evidence="2 3">CBS 931.73</strain>
    </source>
</reference>
<dbReference type="AlphaFoldDB" id="A0A1Y1XEV6"/>
<sequence length="124" mass="14547">MAISVATRLGAFFKAFHRSHCWNDNLFEEKYSYQTNTTCRDFNDPLERLPSEIRVRIFKLLDIRNLVKSSKVCRNWKKVAFDGSLWETIDLTRYYKRIASEQIVNLCCAAGGFLKTANFRLVRV</sequence>
<dbReference type="InParanoid" id="A0A1Y1XEV6"/>
<evidence type="ECO:0000259" key="1">
    <source>
        <dbReference type="PROSITE" id="PS50181"/>
    </source>
</evidence>
<dbReference type="Gene3D" id="3.80.10.10">
    <property type="entry name" value="Ribonuclease Inhibitor"/>
    <property type="match status" value="1"/>
</dbReference>
<protein>
    <recommendedName>
        <fullName evidence="1">F-box domain-containing protein</fullName>
    </recommendedName>
</protein>
<evidence type="ECO:0000313" key="2">
    <source>
        <dbReference type="EMBL" id="ORX84311.1"/>
    </source>
</evidence>
<dbReference type="InterPro" id="IPR032675">
    <property type="entry name" value="LRR_dom_sf"/>
</dbReference>
<dbReference type="Pfam" id="PF12937">
    <property type="entry name" value="F-box-like"/>
    <property type="match status" value="1"/>
</dbReference>
<dbReference type="InterPro" id="IPR036047">
    <property type="entry name" value="F-box-like_dom_sf"/>
</dbReference>
<dbReference type="Proteomes" id="UP000193498">
    <property type="component" value="Unassembled WGS sequence"/>
</dbReference>
<dbReference type="SUPFAM" id="SSF81383">
    <property type="entry name" value="F-box domain"/>
    <property type="match status" value="1"/>
</dbReference>
<evidence type="ECO:0000313" key="3">
    <source>
        <dbReference type="Proteomes" id="UP000193498"/>
    </source>
</evidence>
<dbReference type="EMBL" id="MCFE01000614">
    <property type="protein sequence ID" value="ORX84311.1"/>
    <property type="molecule type" value="Genomic_DNA"/>
</dbReference>
<proteinExistence type="predicted"/>
<comment type="caution">
    <text evidence="2">The sequence shown here is derived from an EMBL/GenBank/DDBJ whole genome shotgun (WGS) entry which is preliminary data.</text>
</comment>
<dbReference type="PROSITE" id="PS50181">
    <property type="entry name" value="FBOX"/>
    <property type="match status" value="1"/>
</dbReference>
<dbReference type="STRING" id="1314790.A0A1Y1XEV6"/>
<accession>A0A1Y1XEV6</accession>
<keyword evidence="3" id="KW-1185">Reference proteome</keyword>
<name>A0A1Y1XEV6_9FUNG</name>
<dbReference type="OrthoDB" id="2236537at2759"/>
<feature type="domain" description="F-box" evidence="1">
    <location>
        <begin position="43"/>
        <end position="89"/>
    </location>
</feature>
<dbReference type="InterPro" id="IPR001810">
    <property type="entry name" value="F-box_dom"/>
</dbReference>
<dbReference type="SMART" id="SM00256">
    <property type="entry name" value="FBOX"/>
    <property type="match status" value="1"/>
</dbReference>